<dbReference type="InterPro" id="IPR000847">
    <property type="entry name" value="LysR_HTH_N"/>
</dbReference>
<dbReference type="Pfam" id="PF00126">
    <property type="entry name" value="HTH_1"/>
    <property type="match status" value="1"/>
</dbReference>
<accession>A0AAW4YTZ4</accession>
<evidence type="ECO:0000259" key="1">
    <source>
        <dbReference type="Pfam" id="PF00126"/>
    </source>
</evidence>
<dbReference type="PANTHER" id="PTHR30432:SF1">
    <property type="entry name" value="DNA-BINDING TRANSCRIPTIONAL DUAL REGULATOR MODE"/>
    <property type="match status" value="1"/>
</dbReference>
<comment type="caution">
    <text evidence="2">The sequence shown here is derived from an EMBL/GenBank/DDBJ whole genome shotgun (WGS) entry which is preliminary data.</text>
</comment>
<sequence length="123" mass="13291">MAAHDPTIPRLRIQLGPAIAIGPGKAQLLEAIAATGSISAAARDMGMSYRRAWMLVDTMNQCFREPLVTTATGGKRGGGARITPFGEEVLERYRRMQRIASEAVAEEMEAFTALFADSLPPNE</sequence>
<reference evidence="2" key="2">
    <citation type="journal article" date="2021" name="Front. Microbiol.">
        <title>Aerobic Denitrification and Heterotrophic Sulfur Oxidation in the Genus Halomonas Revealed by Six Novel Species Characterizations and Genome-Based Analysis.</title>
        <authorList>
            <person name="Wang L."/>
            <person name="Shao Z."/>
        </authorList>
    </citation>
    <scope>NUCLEOTIDE SEQUENCE</scope>
    <source>
        <strain evidence="2">MCCC 1A05776</strain>
    </source>
</reference>
<dbReference type="RefSeq" id="WP_176342853.1">
    <property type="nucleotide sequence ID" value="NZ_JAAQTN010000008.1"/>
</dbReference>
<gene>
    <name evidence="2" type="ORF">HOP61_10390</name>
</gene>
<protein>
    <submittedName>
        <fullName evidence="2">LysR family transcriptional regulator</fullName>
    </submittedName>
</protein>
<evidence type="ECO:0000313" key="2">
    <source>
        <dbReference type="EMBL" id="MCE8051702.1"/>
    </source>
</evidence>
<proteinExistence type="predicted"/>
<dbReference type="InterPro" id="IPR036390">
    <property type="entry name" value="WH_DNA-bd_sf"/>
</dbReference>
<dbReference type="InterPro" id="IPR036388">
    <property type="entry name" value="WH-like_DNA-bd_sf"/>
</dbReference>
<dbReference type="SUPFAM" id="SSF46785">
    <property type="entry name" value="Winged helix' DNA-binding domain"/>
    <property type="match status" value="1"/>
</dbReference>
<organism evidence="2 3">
    <name type="scientific">Billgrantia desiderata</name>
    <dbReference type="NCBI Taxonomy" id="52021"/>
    <lineage>
        <taxon>Bacteria</taxon>
        <taxon>Pseudomonadati</taxon>
        <taxon>Pseudomonadota</taxon>
        <taxon>Gammaproteobacteria</taxon>
        <taxon>Oceanospirillales</taxon>
        <taxon>Halomonadaceae</taxon>
        <taxon>Billgrantia</taxon>
    </lineage>
</organism>
<dbReference type="EMBL" id="JABFTS010000003">
    <property type="protein sequence ID" value="MCE8051702.1"/>
    <property type="molecule type" value="Genomic_DNA"/>
</dbReference>
<name>A0AAW4YTZ4_9GAMM</name>
<dbReference type="AlphaFoldDB" id="A0AAW4YTZ4"/>
<feature type="domain" description="HTH lysR-type" evidence="1">
    <location>
        <begin position="27"/>
        <end position="87"/>
    </location>
</feature>
<dbReference type="Proteomes" id="UP001320178">
    <property type="component" value="Unassembled WGS sequence"/>
</dbReference>
<dbReference type="GO" id="GO:0003700">
    <property type="term" value="F:DNA-binding transcription factor activity"/>
    <property type="evidence" value="ECO:0007669"/>
    <property type="project" value="InterPro"/>
</dbReference>
<dbReference type="PANTHER" id="PTHR30432">
    <property type="entry name" value="TRANSCRIPTIONAL REGULATOR MODE"/>
    <property type="match status" value="1"/>
</dbReference>
<dbReference type="InterPro" id="IPR051815">
    <property type="entry name" value="Molybdate_resp_trans_reg"/>
</dbReference>
<dbReference type="Gene3D" id="1.10.10.10">
    <property type="entry name" value="Winged helix-like DNA-binding domain superfamily/Winged helix DNA-binding domain"/>
    <property type="match status" value="1"/>
</dbReference>
<reference evidence="2" key="1">
    <citation type="submission" date="2020-05" db="EMBL/GenBank/DDBJ databases">
        <authorList>
            <person name="Wang L."/>
            <person name="Shao Z."/>
        </authorList>
    </citation>
    <scope>NUCLEOTIDE SEQUENCE</scope>
    <source>
        <strain evidence="2">MCCC 1A05776</strain>
    </source>
</reference>
<evidence type="ECO:0000313" key="3">
    <source>
        <dbReference type="Proteomes" id="UP001320178"/>
    </source>
</evidence>